<protein>
    <submittedName>
        <fullName evidence="1">Uncharacterized protein</fullName>
    </submittedName>
</protein>
<evidence type="ECO:0000313" key="1">
    <source>
        <dbReference type="EMBL" id="EXK25823.1"/>
    </source>
</evidence>
<proteinExistence type="predicted"/>
<dbReference type="HOGENOM" id="CLU_3392394_0_0_1"/>
<gene>
    <name evidence="1" type="ORF">FOMG_17555</name>
</gene>
<dbReference type="EMBL" id="JH659382">
    <property type="protein sequence ID" value="EXK25823.1"/>
    <property type="molecule type" value="Genomic_DNA"/>
</dbReference>
<dbReference type="AlphaFoldDB" id="W9ZC29"/>
<reference evidence="1" key="1">
    <citation type="submission" date="2012-04" db="EMBL/GenBank/DDBJ databases">
        <title>The Genome Sequence of Fusarium oxysporum melonis.</title>
        <authorList>
            <consortium name="The Broad Institute Genome Sequencing Platform"/>
            <person name="Ma L.-J."/>
            <person name="Gale L.R."/>
            <person name="Schwartz D.C."/>
            <person name="Zhou S."/>
            <person name="Corby-Kistler H."/>
            <person name="Young S.K."/>
            <person name="Zeng Q."/>
            <person name="Gargeya S."/>
            <person name="Fitzgerald M."/>
            <person name="Haas B."/>
            <person name="Abouelleil A."/>
            <person name="Alvarado L."/>
            <person name="Arachchi H.M."/>
            <person name="Berlin A."/>
            <person name="Brown A."/>
            <person name="Chapman S.B."/>
            <person name="Chen Z."/>
            <person name="Dunbar C."/>
            <person name="Freedman E."/>
            <person name="Gearin G."/>
            <person name="Goldberg J."/>
            <person name="Griggs A."/>
            <person name="Gujja S."/>
            <person name="Heiman D."/>
            <person name="Howarth C."/>
            <person name="Larson L."/>
            <person name="Lui A."/>
            <person name="MacDonald P.J.P."/>
            <person name="Montmayeur A."/>
            <person name="Murphy C."/>
            <person name="Neiman D."/>
            <person name="Pearson M."/>
            <person name="Priest M."/>
            <person name="Roberts A."/>
            <person name="Saif S."/>
            <person name="Shea T."/>
            <person name="Shenoy N."/>
            <person name="Sisk P."/>
            <person name="Stolte C."/>
            <person name="Sykes S."/>
            <person name="Wortman J."/>
            <person name="Nusbaum C."/>
            <person name="Birren B."/>
        </authorList>
    </citation>
    <scope>NUCLEOTIDE SEQUENCE</scope>
    <source>
        <strain evidence="1">26406</strain>
    </source>
</reference>
<name>W9ZC29_FUSOX</name>
<accession>W9ZC29</accession>
<dbReference type="Proteomes" id="UP000030703">
    <property type="component" value="Unassembled WGS sequence"/>
</dbReference>
<sequence>MFLSYHGANKEYPEQLRKMWHPNFRIHWLGLE</sequence>
<organism evidence="1">
    <name type="scientific">Fusarium oxysporum f. sp. melonis 26406</name>
    <dbReference type="NCBI Taxonomy" id="1089452"/>
    <lineage>
        <taxon>Eukaryota</taxon>
        <taxon>Fungi</taxon>
        <taxon>Dikarya</taxon>
        <taxon>Ascomycota</taxon>
        <taxon>Pezizomycotina</taxon>
        <taxon>Sordariomycetes</taxon>
        <taxon>Hypocreomycetidae</taxon>
        <taxon>Hypocreales</taxon>
        <taxon>Nectriaceae</taxon>
        <taxon>Fusarium</taxon>
        <taxon>Fusarium oxysporum species complex</taxon>
    </lineage>
</organism>
<dbReference type="VEuPathDB" id="FungiDB:FOMG_17555"/>
<reference evidence="1" key="2">
    <citation type="submission" date="2012-05" db="EMBL/GenBank/DDBJ databases">
        <title>Annotation of the Genome Sequence of Fusarium oxysporum f. sp. melonis 26406.</title>
        <authorList>
            <consortium name="The Broad Institute Genomics Platform"/>
            <person name="Ma L.-J."/>
            <person name="Corby-Kistler H."/>
            <person name="Broz K."/>
            <person name="Gale L.R."/>
            <person name="Jonkers W."/>
            <person name="O'Donnell K."/>
            <person name="Ploetz R."/>
            <person name="Steinberg C."/>
            <person name="Schwartz D.C."/>
            <person name="VanEtten H."/>
            <person name="Zhou S."/>
            <person name="Young S.K."/>
            <person name="Zeng Q."/>
            <person name="Gargeya S."/>
            <person name="Fitzgerald M."/>
            <person name="Abouelleil A."/>
            <person name="Alvarado L."/>
            <person name="Chapman S.B."/>
            <person name="Gainer-Dewar J."/>
            <person name="Goldberg J."/>
            <person name="Griggs A."/>
            <person name="Gujja S."/>
            <person name="Hansen M."/>
            <person name="Howarth C."/>
            <person name="Imamovic A."/>
            <person name="Ireland A."/>
            <person name="Larimer J."/>
            <person name="McCowan C."/>
            <person name="Murphy C."/>
            <person name="Pearson M."/>
            <person name="Poon T.W."/>
            <person name="Priest M."/>
            <person name="Roberts A."/>
            <person name="Saif S."/>
            <person name="Shea T."/>
            <person name="Sykes S."/>
            <person name="Wortman J."/>
            <person name="Nusbaum C."/>
            <person name="Birren B."/>
        </authorList>
    </citation>
    <scope>NUCLEOTIDE SEQUENCE</scope>
    <source>
        <strain evidence="1">26406</strain>
    </source>
</reference>